<accession>A0AAW0UN80</accession>
<gene>
    <name evidence="3" type="ORF">O3P69_002693</name>
</gene>
<evidence type="ECO:0000259" key="2">
    <source>
        <dbReference type="PROSITE" id="PS50217"/>
    </source>
</evidence>
<dbReference type="PANTHER" id="PTHR23334">
    <property type="entry name" value="CCAAT/ENHANCER BINDING PROTEIN"/>
    <property type="match status" value="1"/>
</dbReference>
<dbReference type="CDD" id="cd14693">
    <property type="entry name" value="bZIP_CEBP"/>
    <property type="match status" value="1"/>
</dbReference>
<protein>
    <recommendedName>
        <fullName evidence="2">BZIP domain-containing protein</fullName>
    </recommendedName>
</protein>
<dbReference type="PROSITE" id="PS50217">
    <property type="entry name" value="BZIP"/>
    <property type="match status" value="1"/>
</dbReference>
<feature type="region of interest" description="Disordered" evidence="1">
    <location>
        <begin position="105"/>
        <end position="132"/>
    </location>
</feature>
<evidence type="ECO:0000313" key="3">
    <source>
        <dbReference type="EMBL" id="KAK8401109.1"/>
    </source>
</evidence>
<keyword evidence="4" id="KW-1185">Reference proteome</keyword>
<dbReference type="GO" id="GO:0000978">
    <property type="term" value="F:RNA polymerase II cis-regulatory region sequence-specific DNA binding"/>
    <property type="evidence" value="ECO:0007669"/>
    <property type="project" value="TreeGrafter"/>
</dbReference>
<dbReference type="SMART" id="SM00338">
    <property type="entry name" value="BRLZ"/>
    <property type="match status" value="1"/>
</dbReference>
<dbReference type="InterPro" id="IPR046347">
    <property type="entry name" value="bZIP_sf"/>
</dbReference>
<dbReference type="EMBL" id="JARAKH010000009">
    <property type="protein sequence ID" value="KAK8401109.1"/>
    <property type="molecule type" value="Genomic_DNA"/>
</dbReference>
<evidence type="ECO:0000256" key="1">
    <source>
        <dbReference type="SAM" id="MobiDB-lite"/>
    </source>
</evidence>
<sequence length="459" mass="50806">MESPQLYDSSDYKKNAAASLKVKANLSAYSNEEYGDLAELNAPEISLDLHNLIDDSQFSEGFIQGIESLSVDKPTAPRGLGVNMYNPLAYLPQPVHGATQFDRQYQDRGGHDHLPIKEEPQESPHPELQPHEYSSCARVGAAAAAGYGAAAGYPTGVPAYSNMTPTTVPGADSLCRSPLKSPTGGKMMPGCKKNVDKSSEEYKRRRERNNIAVRKSREKAKMRTRETEERVKKLVMDNDRLHKKCELLSKEVAVFHSMFANVHCLPDHVQRELRKQMEAFSQQHQHLVNMQKHGQTNGMSRPRTSSAGVGQPGVAVVWTCCKSPSHEKGEGWPPSIGYLLDRPKQAPGGGGERRGVYQGLASVRQDEASVFRSRGSCMSTMSRGSRRARHPLHSFLLPSRQPTRQQANLPRGGGNSGTEHRLSCTAVADLRVVREKSVGKRDEWTERRVRVDVSGWLAD</sequence>
<dbReference type="Proteomes" id="UP001487740">
    <property type="component" value="Unassembled WGS sequence"/>
</dbReference>
<feature type="region of interest" description="Disordered" evidence="1">
    <location>
        <begin position="400"/>
        <end position="420"/>
    </location>
</feature>
<feature type="domain" description="BZIP" evidence="2">
    <location>
        <begin position="199"/>
        <end position="262"/>
    </location>
</feature>
<feature type="compositionally biased region" description="Basic and acidic residues" evidence="1">
    <location>
        <begin position="105"/>
        <end position="130"/>
    </location>
</feature>
<dbReference type="PANTHER" id="PTHR23334:SF20">
    <property type="entry name" value="BASIC LEUCINE ZIPPER 24"/>
    <property type="match status" value="1"/>
</dbReference>
<dbReference type="Gene3D" id="1.20.5.170">
    <property type="match status" value="1"/>
</dbReference>
<dbReference type="SUPFAM" id="SSF57959">
    <property type="entry name" value="Leucine zipper domain"/>
    <property type="match status" value="1"/>
</dbReference>
<feature type="compositionally biased region" description="Basic and acidic residues" evidence="1">
    <location>
        <begin position="193"/>
        <end position="204"/>
    </location>
</feature>
<dbReference type="InterPro" id="IPR004827">
    <property type="entry name" value="bZIP"/>
</dbReference>
<reference evidence="3 4" key="1">
    <citation type="submission" date="2023-03" db="EMBL/GenBank/DDBJ databases">
        <title>High-quality genome of Scylla paramamosain provides insights in environmental adaptation.</title>
        <authorList>
            <person name="Zhang L."/>
        </authorList>
    </citation>
    <scope>NUCLEOTIDE SEQUENCE [LARGE SCALE GENOMIC DNA]</scope>
    <source>
        <strain evidence="3">LZ_2023a</strain>
        <tissue evidence="3">Muscle</tissue>
    </source>
</reference>
<proteinExistence type="predicted"/>
<dbReference type="AlphaFoldDB" id="A0AAW0UN80"/>
<dbReference type="GO" id="GO:0006351">
    <property type="term" value="P:DNA-templated transcription"/>
    <property type="evidence" value="ECO:0007669"/>
    <property type="project" value="InterPro"/>
</dbReference>
<dbReference type="GO" id="GO:0000981">
    <property type="term" value="F:DNA-binding transcription factor activity, RNA polymerase II-specific"/>
    <property type="evidence" value="ECO:0007669"/>
    <property type="project" value="TreeGrafter"/>
</dbReference>
<dbReference type="InterPro" id="IPR031106">
    <property type="entry name" value="C/EBP"/>
</dbReference>
<name>A0AAW0UN80_SCYPA</name>
<dbReference type="Pfam" id="PF07716">
    <property type="entry name" value="bZIP_2"/>
    <property type="match status" value="1"/>
</dbReference>
<comment type="caution">
    <text evidence="3">The sequence shown here is derived from an EMBL/GenBank/DDBJ whole genome shotgun (WGS) entry which is preliminary data.</text>
</comment>
<evidence type="ECO:0000313" key="4">
    <source>
        <dbReference type="Proteomes" id="UP001487740"/>
    </source>
</evidence>
<organism evidence="3 4">
    <name type="scientific">Scylla paramamosain</name>
    <name type="common">Mud crab</name>
    <dbReference type="NCBI Taxonomy" id="85552"/>
    <lineage>
        <taxon>Eukaryota</taxon>
        <taxon>Metazoa</taxon>
        <taxon>Ecdysozoa</taxon>
        <taxon>Arthropoda</taxon>
        <taxon>Crustacea</taxon>
        <taxon>Multicrustacea</taxon>
        <taxon>Malacostraca</taxon>
        <taxon>Eumalacostraca</taxon>
        <taxon>Eucarida</taxon>
        <taxon>Decapoda</taxon>
        <taxon>Pleocyemata</taxon>
        <taxon>Brachyura</taxon>
        <taxon>Eubrachyura</taxon>
        <taxon>Portunoidea</taxon>
        <taxon>Portunidae</taxon>
        <taxon>Portuninae</taxon>
        <taxon>Scylla</taxon>
    </lineage>
</organism>
<feature type="region of interest" description="Disordered" evidence="1">
    <location>
        <begin position="180"/>
        <end position="206"/>
    </location>
</feature>